<organism evidence="2 3">
    <name type="scientific">Mycolicibacter acidiphilus</name>
    <dbReference type="NCBI Taxonomy" id="2835306"/>
    <lineage>
        <taxon>Bacteria</taxon>
        <taxon>Bacillati</taxon>
        <taxon>Actinomycetota</taxon>
        <taxon>Actinomycetes</taxon>
        <taxon>Mycobacteriales</taxon>
        <taxon>Mycobacteriaceae</taxon>
        <taxon>Mycolicibacter</taxon>
    </lineage>
</organism>
<sequence length="179" mass="20816">MTSTSAWPPLGIRSLEVQLNTLTEAVRNPPGSRTDDEHIWLTRFLLLRAFGYLEQVFFECYREHIWHKSYGTVRNFSSSYLSKSQNPTVDNLLNALGRLDLSLRQEFEDWIDEDDQSLRRALSFAVDRRHKIAHGHNEGVGEKRVLELVSILESVADWIIRKLNPHPEARPSRQIVHNE</sequence>
<dbReference type="EMBL" id="JAHCLR010000044">
    <property type="protein sequence ID" value="MBS9535456.1"/>
    <property type="molecule type" value="Genomic_DNA"/>
</dbReference>
<accession>A0ABS5RMB7</accession>
<comment type="caution">
    <text evidence="2">The sequence shown here is derived from an EMBL/GenBank/DDBJ whole genome shotgun (WGS) entry which is preliminary data.</text>
</comment>
<evidence type="ECO:0000313" key="2">
    <source>
        <dbReference type="EMBL" id="MBS9535456.1"/>
    </source>
</evidence>
<gene>
    <name evidence="2" type="ORF">KIH27_17870</name>
</gene>
<feature type="domain" description="RiboL-PSP-HEPN" evidence="1">
    <location>
        <begin position="28"/>
        <end position="161"/>
    </location>
</feature>
<protein>
    <recommendedName>
        <fullName evidence="1">RiboL-PSP-HEPN domain-containing protein</fullName>
    </recommendedName>
</protein>
<dbReference type="Pfam" id="PF18735">
    <property type="entry name" value="HEPN_RiboL-PSP"/>
    <property type="match status" value="1"/>
</dbReference>
<proteinExistence type="predicted"/>
<evidence type="ECO:0000259" key="1">
    <source>
        <dbReference type="Pfam" id="PF18735"/>
    </source>
</evidence>
<keyword evidence="3" id="KW-1185">Reference proteome</keyword>
<reference evidence="2 3" key="1">
    <citation type="submission" date="2021-05" db="EMBL/GenBank/DDBJ databases">
        <title>Mycobacterium acidophilum sp. nov., an extremely acid-tolerant member of the genus Mycobacterium.</title>
        <authorList>
            <person name="Xia J."/>
        </authorList>
    </citation>
    <scope>NUCLEOTIDE SEQUENCE [LARGE SCALE GENOMIC DNA]</scope>
    <source>
        <strain evidence="2 3">M1</strain>
    </source>
</reference>
<name>A0ABS5RMB7_9MYCO</name>
<dbReference type="RefSeq" id="WP_214094315.1">
    <property type="nucleotide sequence ID" value="NZ_JAHCLR010000044.1"/>
</dbReference>
<dbReference type="InterPro" id="IPR041519">
    <property type="entry name" value="HEPN_RiboL-PSP"/>
</dbReference>
<dbReference type="Proteomes" id="UP001519535">
    <property type="component" value="Unassembled WGS sequence"/>
</dbReference>
<evidence type="ECO:0000313" key="3">
    <source>
        <dbReference type="Proteomes" id="UP001519535"/>
    </source>
</evidence>